<dbReference type="Pfam" id="PF13365">
    <property type="entry name" value="Trypsin_2"/>
    <property type="match status" value="1"/>
</dbReference>
<keyword evidence="3 7" id="KW-0378">Hydrolase</keyword>
<feature type="domain" description="PDZ" evidence="6">
    <location>
        <begin position="533"/>
        <end position="619"/>
    </location>
</feature>
<proteinExistence type="inferred from homology"/>
<feature type="compositionally biased region" description="Low complexity" evidence="4">
    <location>
        <begin position="151"/>
        <end position="162"/>
    </location>
</feature>
<feature type="compositionally biased region" description="Low complexity" evidence="4">
    <location>
        <begin position="185"/>
        <end position="214"/>
    </location>
</feature>
<dbReference type="InterPro" id="IPR043504">
    <property type="entry name" value="Peptidase_S1_PA_chymotrypsin"/>
</dbReference>
<sequence>MTDTPITPEPAKPQNDADTDAVVDAGAARPAETPTEAPAPAAQAPTAQAPAEQAPAEQAPAAQAPVTPAPAAAEQPAAPQPAAPQPNAQQPAAPTADHGWTAPAAQPTAEQPTAQQPTVQQPTAQQPTVQQPTVPQQPVAPQGPIPIANNTQPTQPVAPQQPYGQPVAGAQPHPQPNYGNGAFGQPSAYAQAPYANQQGANQQGANQPGAHQQAYATAPGAGEKAPRKRNTGLIIATLAIGALIGGIAGAGAGIGLYSATGSNATIKTVSGPQNITVNDTNNATTVTAVAAKASPSVVTISVSASSEGGTGSGIVLTSDGYILTNTHVVTLDGAAANVSISVTDNNGKIYTAKIVGTDPTTDLAVIKLDGASGMTPMNWADSSKLNVGDTTIAIGAPLGLSGTVTDGIVSALNRSISIASSAAPKSSDGSNGSGGGSGNGSSQNPFNFDFPNQGGSSQSGSQGTISLPVIQTDASINPGNSGGALLNSKGELIGINVAIASAGGSSSSGSQSGSIGVGFSIPSNLAKRISDELIKKGSATHGLLGASVGDASQDSKATTVGATIKSVTSGGAAASAGLQAGDIVVNFNGLPITDATDLTAQVRALPAGAKADITYIRGGETKTATVTLGSLPAN</sequence>
<dbReference type="SUPFAM" id="SSF50156">
    <property type="entry name" value="PDZ domain-like"/>
    <property type="match status" value="1"/>
</dbReference>
<dbReference type="GO" id="GO:0006508">
    <property type="term" value="P:proteolysis"/>
    <property type="evidence" value="ECO:0007669"/>
    <property type="project" value="UniProtKB-KW"/>
</dbReference>
<dbReference type="SMART" id="SM00228">
    <property type="entry name" value="PDZ"/>
    <property type="match status" value="1"/>
</dbReference>
<dbReference type="PROSITE" id="PS50106">
    <property type="entry name" value="PDZ"/>
    <property type="match status" value="1"/>
</dbReference>
<dbReference type="PANTHER" id="PTHR43343:SF3">
    <property type="entry name" value="PROTEASE DO-LIKE 8, CHLOROPLASTIC"/>
    <property type="match status" value="1"/>
</dbReference>
<dbReference type="InterPro" id="IPR051201">
    <property type="entry name" value="Chloro_Bact_Ser_Proteases"/>
</dbReference>
<name>A0A853CWC8_9MICO</name>
<feature type="compositionally biased region" description="Low complexity" evidence="4">
    <location>
        <begin position="453"/>
        <end position="463"/>
    </location>
</feature>
<gene>
    <name evidence="7" type="ORF">HNR13_002856</name>
</gene>
<dbReference type="PRINTS" id="PR00834">
    <property type="entry name" value="PROTEASES2C"/>
</dbReference>
<keyword evidence="2 7" id="KW-0645">Protease</keyword>
<dbReference type="EC" id="3.4.21.-" evidence="7"/>
<dbReference type="Gene3D" id="2.30.42.10">
    <property type="match status" value="1"/>
</dbReference>
<protein>
    <submittedName>
        <fullName evidence="7">Putative serine protease PepD</fullName>
        <ecNumber evidence="7">3.4.21.-</ecNumber>
    </submittedName>
</protein>
<dbReference type="SUPFAM" id="SSF50494">
    <property type="entry name" value="Trypsin-like serine proteases"/>
    <property type="match status" value="1"/>
</dbReference>
<evidence type="ECO:0000313" key="7">
    <source>
        <dbReference type="EMBL" id="NYJ24569.1"/>
    </source>
</evidence>
<evidence type="ECO:0000256" key="1">
    <source>
        <dbReference type="ARBA" id="ARBA00010541"/>
    </source>
</evidence>
<dbReference type="Pfam" id="PF13180">
    <property type="entry name" value="PDZ_2"/>
    <property type="match status" value="1"/>
</dbReference>
<dbReference type="PANTHER" id="PTHR43343">
    <property type="entry name" value="PEPTIDASE S12"/>
    <property type="match status" value="1"/>
</dbReference>
<dbReference type="Proteomes" id="UP000578352">
    <property type="component" value="Unassembled WGS sequence"/>
</dbReference>
<evidence type="ECO:0000256" key="4">
    <source>
        <dbReference type="SAM" id="MobiDB-lite"/>
    </source>
</evidence>
<evidence type="ECO:0000259" key="6">
    <source>
        <dbReference type="PROSITE" id="PS50106"/>
    </source>
</evidence>
<feature type="region of interest" description="Disordered" evidence="4">
    <location>
        <begin position="420"/>
        <end position="464"/>
    </location>
</feature>
<keyword evidence="5" id="KW-0472">Membrane</keyword>
<dbReference type="AlphaFoldDB" id="A0A853CWC8"/>
<evidence type="ECO:0000256" key="3">
    <source>
        <dbReference type="ARBA" id="ARBA00022801"/>
    </source>
</evidence>
<keyword evidence="5" id="KW-0812">Transmembrane</keyword>
<evidence type="ECO:0000256" key="5">
    <source>
        <dbReference type="SAM" id="Phobius"/>
    </source>
</evidence>
<evidence type="ECO:0000313" key="8">
    <source>
        <dbReference type="Proteomes" id="UP000578352"/>
    </source>
</evidence>
<feature type="region of interest" description="Disordered" evidence="4">
    <location>
        <begin position="1"/>
        <end position="226"/>
    </location>
</feature>
<feature type="transmembrane region" description="Helical" evidence="5">
    <location>
        <begin position="233"/>
        <end position="257"/>
    </location>
</feature>
<dbReference type="InterPro" id="IPR001940">
    <property type="entry name" value="Peptidase_S1C"/>
</dbReference>
<keyword evidence="5" id="KW-1133">Transmembrane helix</keyword>
<feature type="compositionally biased region" description="Low complexity" evidence="4">
    <location>
        <begin position="420"/>
        <end position="430"/>
    </location>
</feature>
<organism evidence="7 8">
    <name type="scientific">Leifsonia shinshuensis</name>
    <dbReference type="NCBI Taxonomy" id="150026"/>
    <lineage>
        <taxon>Bacteria</taxon>
        <taxon>Bacillati</taxon>
        <taxon>Actinomycetota</taxon>
        <taxon>Actinomycetes</taxon>
        <taxon>Micrococcales</taxon>
        <taxon>Microbacteriaceae</taxon>
        <taxon>Leifsonia</taxon>
    </lineage>
</organism>
<reference evidence="7 8" key="1">
    <citation type="submission" date="2020-07" db="EMBL/GenBank/DDBJ databases">
        <title>Sequencing the genomes of 1000 actinobacteria strains.</title>
        <authorList>
            <person name="Klenk H.-P."/>
        </authorList>
    </citation>
    <scope>NUCLEOTIDE SEQUENCE [LARGE SCALE GENOMIC DNA]</scope>
    <source>
        <strain evidence="7 8">DSM 15165</strain>
    </source>
</reference>
<dbReference type="RefSeq" id="WP_179606783.1">
    <property type="nucleotide sequence ID" value="NZ_BAABEH010000001.1"/>
</dbReference>
<feature type="compositionally biased region" description="Low complexity" evidence="4">
    <location>
        <begin position="85"/>
        <end position="142"/>
    </location>
</feature>
<dbReference type="Gene3D" id="2.40.10.10">
    <property type="entry name" value="Trypsin-like serine proteases"/>
    <property type="match status" value="2"/>
</dbReference>
<dbReference type="EMBL" id="JACCFL010000001">
    <property type="protein sequence ID" value="NYJ24569.1"/>
    <property type="molecule type" value="Genomic_DNA"/>
</dbReference>
<dbReference type="InterPro" id="IPR009003">
    <property type="entry name" value="Peptidase_S1_PA"/>
</dbReference>
<evidence type="ECO:0000256" key="2">
    <source>
        <dbReference type="ARBA" id="ARBA00022670"/>
    </source>
</evidence>
<feature type="compositionally biased region" description="Low complexity" evidence="4">
    <location>
        <begin position="20"/>
        <end position="77"/>
    </location>
</feature>
<comment type="caution">
    <text evidence="7">The sequence shown here is derived from an EMBL/GenBank/DDBJ whole genome shotgun (WGS) entry which is preliminary data.</text>
</comment>
<accession>A0A853CWC8</accession>
<dbReference type="InterPro" id="IPR036034">
    <property type="entry name" value="PDZ_sf"/>
</dbReference>
<dbReference type="InterPro" id="IPR001478">
    <property type="entry name" value="PDZ"/>
</dbReference>
<dbReference type="GO" id="GO:0004252">
    <property type="term" value="F:serine-type endopeptidase activity"/>
    <property type="evidence" value="ECO:0007669"/>
    <property type="project" value="InterPro"/>
</dbReference>
<comment type="similarity">
    <text evidence="1">Belongs to the peptidase S1C family.</text>
</comment>